<gene>
    <name evidence="2" type="ORF">HNR67_006107</name>
</gene>
<keyword evidence="3" id="KW-1185">Reference proteome</keyword>
<accession>A0A7W7FYE9</accession>
<proteinExistence type="predicted"/>
<feature type="signal peptide" evidence="1">
    <location>
        <begin position="1"/>
        <end position="25"/>
    </location>
</feature>
<dbReference type="Proteomes" id="UP000533598">
    <property type="component" value="Unassembled WGS sequence"/>
</dbReference>
<evidence type="ECO:0000313" key="2">
    <source>
        <dbReference type="EMBL" id="MBB4679989.1"/>
    </source>
</evidence>
<evidence type="ECO:0000313" key="3">
    <source>
        <dbReference type="Proteomes" id="UP000533598"/>
    </source>
</evidence>
<dbReference type="AlphaFoldDB" id="A0A7W7FYE9"/>
<evidence type="ECO:0008006" key="4">
    <source>
        <dbReference type="Google" id="ProtNLM"/>
    </source>
</evidence>
<protein>
    <recommendedName>
        <fullName evidence="4">Secreted protein</fullName>
    </recommendedName>
</protein>
<comment type="caution">
    <text evidence="2">The sequence shown here is derived from an EMBL/GenBank/DDBJ whole genome shotgun (WGS) entry which is preliminary data.</text>
</comment>
<name>A0A7W7FYE9_9PSEU</name>
<feature type="chain" id="PRO_5038556036" description="Secreted protein" evidence="1">
    <location>
        <begin position="26"/>
        <end position="159"/>
    </location>
</feature>
<reference evidence="2 3" key="1">
    <citation type="submission" date="2020-08" db="EMBL/GenBank/DDBJ databases">
        <title>Sequencing the genomes of 1000 actinobacteria strains.</title>
        <authorList>
            <person name="Klenk H.-P."/>
        </authorList>
    </citation>
    <scope>NUCLEOTIDE SEQUENCE [LARGE SCALE GENOMIC DNA]</scope>
    <source>
        <strain evidence="2 3">DSM 44230</strain>
    </source>
</reference>
<dbReference type="RefSeq" id="WP_185005671.1">
    <property type="nucleotide sequence ID" value="NZ_BAAAUI010000017.1"/>
</dbReference>
<evidence type="ECO:0000256" key="1">
    <source>
        <dbReference type="SAM" id="SignalP"/>
    </source>
</evidence>
<dbReference type="EMBL" id="JACHMH010000001">
    <property type="protein sequence ID" value="MBB4679989.1"/>
    <property type="molecule type" value="Genomic_DNA"/>
</dbReference>
<sequence length="159" mass="17055">MRLRSVLSASLVGVFAVLTSGLPVAAAADEPPPLEEEYDYPGADKIYQEKGIRLKKGDGKITLTDCPRTGVEGVLAVQRRTDGSPNQAGQYCFKLTGNSGFITMELPKAYFAKGLFTTDVVLRTATETKTVRLNAQDWTPIGEGTGGPDATLLEFRVTA</sequence>
<keyword evidence="1" id="KW-0732">Signal</keyword>
<organism evidence="2 3">
    <name type="scientific">Crossiella cryophila</name>
    <dbReference type="NCBI Taxonomy" id="43355"/>
    <lineage>
        <taxon>Bacteria</taxon>
        <taxon>Bacillati</taxon>
        <taxon>Actinomycetota</taxon>
        <taxon>Actinomycetes</taxon>
        <taxon>Pseudonocardiales</taxon>
        <taxon>Pseudonocardiaceae</taxon>
        <taxon>Crossiella</taxon>
    </lineage>
</organism>